<evidence type="ECO:0000256" key="1">
    <source>
        <dbReference type="ARBA" id="ARBA00007072"/>
    </source>
</evidence>
<evidence type="ECO:0000256" key="2">
    <source>
        <dbReference type="ARBA" id="ARBA00023277"/>
    </source>
</evidence>
<feature type="domain" description="Secretion system C-terminal sorting" evidence="6">
    <location>
        <begin position="901"/>
        <end position="969"/>
    </location>
</feature>
<evidence type="ECO:0000313" key="7">
    <source>
        <dbReference type="EMBL" id="HDR51550.1"/>
    </source>
</evidence>
<dbReference type="GO" id="GO:0000272">
    <property type="term" value="P:polysaccharide catabolic process"/>
    <property type="evidence" value="ECO:0007669"/>
    <property type="project" value="UniProtKB-KW"/>
</dbReference>
<dbReference type="InterPro" id="IPR014756">
    <property type="entry name" value="Ig_E-set"/>
</dbReference>
<dbReference type="SUPFAM" id="SSF81296">
    <property type="entry name" value="E set domains"/>
    <property type="match status" value="1"/>
</dbReference>
<dbReference type="InterPro" id="IPR013783">
    <property type="entry name" value="Ig-like_fold"/>
</dbReference>
<dbReference type="InterPro" id="IPR001701">
    <property type="entry name" value="Glyco_hydro_9"/>
</dbReference>
<dbReference type="GO" id="GO:0008810">
    <property type="term" value="F:cellulase activity"/>
    <property type="evidence" value="ECO:0007669"/>
    <property type="project" value="InterPro"/>
</dbReference>
<reference evidence="7" key="1">
    <citation type="journal article" date="2020" name="mSystems">
        <title>Genome- and Community-Level Interaction Insights into Carbon Utilization and Element Cycling Functions of Hydrothermarchaeota in Hydrothermal Sediment.</title>
        <authorList>
            <person name="Zhou Z."/>
            <person name="Liu Y."/>
            <person name="Xu W."/>
            <person name="Pan J."/>
            <person name="Luo Z.H."/>
            <person name="Li M."/>
        </authorList>
    </citation>
    <scope>NUCLEOTIDE SEQUENCE [LARGE SCALE GENOMIC DNA]</scope>
    <source>
        <strain evidence="7">SpSt-1217</strain>
    </source>
</reference>
<dbReference type="Gene3D" id="2.60.40.10">
    <property type="entry name" value="Immunoglobulins"/>
    <property type="match status" value="2"/>
</dbReference>
<dbReference type="InterPro" id="IPR008928">
    <property type="entry name" value="6-hairpin_glycosidase_sf"/>
</dbReference>
<evidence type="ECO:0000259" key="6">
    <source>
        <dbReference type="Pfam" id="PF18962"/>
    </source>
</evidence>
<evidence type="ECO:0000259" key="5">
    <source>
        <dbReference type="Pfam" id="PF02927"/>
    </source>
</evidence>
<dbReference type="Gene3D" id="1.50.10.10">
    <property type="match status" value="1"/>
</dbReference>
<dbReference type="SUPFAM" id="SSF48208">
    <property type="entry name" value="Six-hairpin glycosidases"/>
    <property type="match status" value="1"/>
</dbReference>
<dbReference type="Pfam" id="PF02927">
    <property type="entry name" value="CelD_N"/>
    <property type="match status" value="1"/>
</dbReference>
<dbReference type="InterPro" id="IPR026444">
    <property type="entry name" value="Secre_tail"/>
</dbReference>
<accession>A0A831LUL2</accession>
<dbReference type="EMBL" id="DSDK01000440">
    <property type="protein sequence ID" value="HDR51550.1"/>
    <property type="molecule type" value="Genomic_DNA"/>
</dbReference>
<dbReference type="InterPro" id="IPR012341">
    <property type="entry name" value="6hp_glycosidase-like_sf"/>
</dbReference>
<dbReference type="InterPro" id="IPR004197">
    <property type="entry name" value="Cellulase_Ig-like"/>
</dbReference>
<comment type="caution">
    <text evidence="7">The sequence shown here is derived from an EMBL/GenBank/DDBJ whole genome shotgun (WGS) entry which is preliminary data.</text>
</comment>
<dbReference type="Pfam" id="PF17957">
    <property type="entry name" value="Big_7"/>
    <property type="match status" value="1"/>
</dbReference>
<proteinExistence type="inferred from homology"/>
<organism evidence="7">
    <name type="scientific">Mariniphaga anaerophila</name>
    <dbReference type="NCBI Taxonomy" id="1484053"/>
    <lineage>
        <taxon>Bacteria</taxon>
        <taxon>Pseudomonadati</taxon>
        <taxon>Bacteroidota</taxon>
        <taxon>Bacteroidia</taxon>
        <taxon>Marinilabiliales</taxon>
        <taxon>Prolixibacteraceae</taxon>
        <taxon>Mariniphaga</taxon>
    </lineage>
</organism>
<sequence>MFKLIFNYRILVTLIFVVYWLQGNSSDIVNVFALNSQIIVLHLDDGYVEYHKSGESRQNDKVVHQPLDITEVVKPVNYFIKSTDGFYSNAQNPVKIERKSKGTEFTWLCQGWSQTTGCINSAPDHAKEHWLYLHLPEPLEMGKTYNISTGDVAGNGSKWELDFSLEKNRTEGIHVNLVGYDPRASQKFGYVYHWAGSGGGVDFSAYAGDAFYLVDLYSHEKVFSGILKFRKSKDNIESRQPNDTPNQNFLGADVYECDFSAFHTPGEYYLAVEGIGRSFSFKIERDIYRHPFYNSIRGLYHNRSGISLEEPYTEFIRPAPHNPLETPGFAGKLFYTSSRFIDWNDLNHSASDLPAIEAGIKGPIDTWGWYQDAGDWDGYFTHLKIPVMLMLTWEIAPEKFADGELNLPEGTNQIPDILDEARWLIRFFHRTRHQILEKGYGTGGVGSRVAPDWYGHAGDGTPSWKDTGKWIVSGEDPFTTYFYAGLAAHYALVLNKLGVTDPEGINWQTEAEEAFNWAQNNTLPNDNNPDKRHNCDLSDFEFYASAALYRLTGDSIYLNRVEQKLNSLSSNTVLNEDTKWGAYSMVTGNEQNWSNISLKNKLNGIILATADQKFTSIEQRACRYGGNIWLPMLIGQGTTPRVFEIMMGHYISKEAAPAKTENYMAGIFTTADYFLGCNPMNMTWITHVGVRYPERVMHLDSWYSDTGEIIPGITPYGPWRDQPGGSAIGPWDLRWPYKTLYPDGIENWPGHERWFNNYTTPVNAEFTVHQNTVLSAVVYGYLCDVPDGSYQPNKKPSVQITSPLDESENQGALTITVEVDDPNGLEDIAWVEFYNDWHKIGQTNEPPYSFTWKKPNYGAVKLSAKVVDKSGFSAKSKTVTVQTSPPTAFNSLNKGREFLSVFPNPVSDFLEINSSKEIEMVEIISLTGSKINRFSGQNFSEKILNFSEYPEGLYILKLIFINGASQTEKVLKKSAY</sequence>
<gene>
    <name evidence="7" type="ORF">ENN90_08010</name>
</gene>
<dbReference type="Proteomes" id="UP000886047">
    <property type="component" value="Unassembled WGS sequence"/>
</dbReference>
<evidence type="ECO:0000256" key="3">
    <source>
        <dbReference type="ARBA" id="ARBA00023326"/>
    </source>
</evidence>
<dbReference type="AlphaFoldDB" id="A0A831LUL2"/>
<keyword evidence="2" id="KW-0119">Carbohydrate metabolism</keyword>
<feature type="domain" description="Cellulase Ig-like" evidence="5">
    <location>
        <begin position="170"/>
        <end position="276"/>
    </location>
</feature>
<protein>
    <submittedName>
        <fullName evidence="7">T9SS type A sorting domain-containing protein</fullName>
    </submittedName>
</protein>
<dbReference type="Pfam" id="PF18962">
    <property type="entry name" value="Por_Secre_tail"/>
    <property type="match status" value="1"/>
</dbReference>
<dbReference type="Pfam" id="PF00759">
    <property type="entry name" value="Glyco_hydro_9"/>
    <property type="match status" value="1"/>
</dbReference>
<evidence type="ECO:0000259" key="4">
    <source>
        <dbReference type="Pfam" id="PF00759"/>
    </source>
</evidence>
<feature type="domain" description="Glycoside hydrolase family 9" evidence="4">
    <location>
        <begin position="341"/>
        <end position="752"/>
    </location>
</feature>
<dbReference type="CDD" id="cd02850">
    <property type="entry name" value="E_set_Cellulase_N"/>
    <property type="match status" value="1"/>
</dbReference>
<dbReference type="NCBIfam" id="TIGR04183">
    <property type="entry name" value="Por_Secre_tail"/>
    <property type="match status" value="1"/>
</dbReference>
<keyword evidence="3" id="KW-0624">Polysaccharide degradation</keyword>
<comment type="similarity">
    <text evidence="1">Belongs to the glycosyl hydrolase 9 (cellulase E) family.</text>
</comment>
<name>A0A831LUL2_9BACT</name>